<protein>
    <submittedName>
        <fullName evidence="1">Yki protein</fullName>
    </submittedName>
</protein>
<sequence length="911" mass="101516">MMRVVFQIHQDHLSSMHLCKTSSDKIFEKSLELNRLGFCNAASRATDFLGIFADGPDCEKCLAVFEVTDEGQHGDAGKVWPELKSRAERLLWMISDGCNKQYTGLTRGMKACSAILKSIDLLILRPEGALMPHLGKLVRLFDFLISMEMSDQCPSRPTCGRFKDRSSVFIPFSKEIRYLWEQACVVPALVVHLLGHCVAGDEHRSAELLMFDNTMFSVGLQNCLSADARRAHRDNVIARNETGSTEVNSTIRLQNAALFCLSALGLPQSSAELQDKGCILEKKERAVGRLHPDDAARLLRLLGTKRDGEEEAVGGLQAHPAVFPAYTLMCVVALKRELCIKAASPSFQALIVNESNLPNVYVSLEDFTVCVQVRTKSGRLESAQSSISIVDQAMPVAVTVVVDGLLVFLYLNGKEALDQPKRLSDYAAEVQAGEILCGRSMKAVQALERGELRKEEDPVLAGVMLMMRFFPRAMVAYEVDSKMGVARSQAAKVLKRKPGSASDEIPLTVYNIIEVTQLVIQFTHVQLSDESLAAMGKKKAGLQEVLDPDTIMWMVLALGTAAIYLPHQHPKFLELIKQPFVKVMQMIAGIIDGASSKQQLSNYEQAFIAACTVYVAFVLASPRGKNIMQDDLAAKLIIKMNAFSDSPIDFSDYDVIKNCQSVSSRVAVLILRARQETPATLALVLDAVITRIVNEDGVIFKEDLQEFLVDQGLGAVVQVLHFVGRGLLNIERRERDRKKMTAWLTTGENEERARQEKADRLALEQVGTLAARMHRQLFLQLHHVMDEVIHGLPLDEVSMLSLVRMVGTVLEVPQVIFLPAKSLRAERMQDIEVAEGMPYECWRNVSELSCDKLRVWTEKFYPMSLRTFGEVSTMLEDLQEQVVVRDRRHISSPRLEIGAMSLAPETRMLHV</sequence>
<evidence type="ECO:0000313" key="1">
    <source>
        <dbReference type="EMBL" id="CAE7237230.1"/>
    </source>
</evidence>
<evidence type="ECO:0000313" key="2">
    <source>
        <dbReference type="Proteomes" id="UP000601435"/>
    </source>
</evidence>
<gene>
    <name evidence="1" type="primary">yki</name>
    <name evidence="1" type="ORF">SNEC2469_LOCUS4048</name>
</gene>
<dbReference type="OrthoDB" id="433161at2759"/>
<dbReference type="Proteomes" id="UP000601435">
    <property type="component" value="Unassembled WGS sequence"/>
</dbReference>
<dbReference type="EMBL" id="CAJNJA010008498">
    <property type="protein sequence ID" value="CAE7237230.1"/>
    <property type="molecule type" value="Genomic_DNA"/>
</dbReference>
<reference evidence="1" key="1">
    <citation type="submission" date="2021-02" db="EMBL/GenBank/DDBJ databases">
        <authorList>
            <person name="Dougan E. K."/>
            <person name="Rhodes N."/>
            <person name="Thang M."/>
            <person name="Chan C."/>
        </authorList>
    </citation>
    <scope>NUCLEOTIDE SEQUENCE</scope>
</reference>
<comment type="caution">
    <text evidence="1">The sequence shown here is derived from an EMBL/GenBank/DDBJ whole genome shotgun (WGS) entry which is preliminary data.</text>
</comment>
<organism evidence="1 2">
    <name type="scientific">Symbiodinium necroappetens</name>
    <dbReference type="NCBI Taxonomy" id="1628268"/>
    <lineage>
        <taxon>Eukaryota</taxon>
        <taxon>Sar</taxon>
        <taxon>Alveolata</taxon>
        <taxon>Dinophyceae</taxon>
        <taxon>Suessiales</taxon>
        <taxon>Symbiodiniaceae</taxon>
        <taxon>Symbiodinium</taxon>
    </lineage>
</organism>
<keyword evidence="2" id="KW-1185">Reference proteome</keyword>
<accession>A0A812L7R1</accession>
<dbReference type="AlphaFoldDB" id="A0A812L7R1"/>
<name>A0A812L7R1_9DINO</name>
<proteinExistence type="predicted"/>